<dbReference type="CDD" id="cd09272">
    <property type="entry name" value="RNase_HI_RT_Ty1"/>
    <property type="match status" value="1"/>
</dbReference>
<dbReference type="PANTHER" id="PTHR11439">
    <property type="entry name" value="GAG-POL-RELATED RETROTRANSPOSON"/>
    <property type="match status" value="1"/>
</dbReference>
<dbReference type="SUPFAM" id="SSF56672">
    <property type="entry name" value="DNA/RNA polymerases"/>
    <property type="match status" value="1"/>
</dbReference>
<gene>
    <name evidence="3" type="primary">LOC109115656</name>
</gene>
<evidence type="ECO:0000259" key="1">
    <source>
        <dbReference type="Pfam" id="PF07727"/>
    </source>
</evidence>
<dbReference type="PANTHER" id="PTHR11439:SF511">
    <property type="match status" value="1"/>
</dbReference>
<name>A0A1U8QBD2_NELNU</name>
<dbReference type="GeneID" id="109115656"/>
<feature type="domain" description="Reverse transcriptase Ty1/copia-type" evidence="1">
    <location>
        <begin position="7"/>
        <end position="90"/>
    </location>
</feature>
<dbReference type="STRING" id="4432.A0A1U8QBD2"/>
<dbReference type="RefSeq" id="XP_019055416.1">
    <property type="nucleotide sequence ID" value="XM_019199871.1"/>
</dbReference>
<dbReference type="OMA" id="IHLTITR"/>
<proteinExistence type="predicted"/>
<reference evidence="3" key="1">
    <citation type="submission" date="2025-08" db="UniProtKB">
        <authorList>
            <consortium name="RefSeq"/>
        </authorList>
    </citation>
    <scope>IDENTIFICATION</scope>
</reference>
<dbReference type="OrthoDB" id="1688190at2759"/>
<dbReference type="KEGG" id="nnu:109115656"/>
<dbReference type="InterPro" id="IPR043502">
    <property type="entry name" value="DNA/RNA_pol_sf"/>
</dbReference>
<accession>A0A1U8QBD2</accession>
<dbReference type="AlphaFoldDB" id="A0A1U8QBD2"/>
<dbReference type="Proteomes" id="UP000189703">
    <property type="component" value="Unplaced"/>
</dbReference>
<evidence type="ECO:0000313" key="2">
    <source>
        <dbReference type="Proteomes" id="UP000189703"/>
    </source>
</evidence>
<organism evidence="2 3">
    <name type="scientific">Nelumbo nucifera</name>
    <name type="common">Sacred lotus</name>
    <dbReference type="NCBI Taxonomy" id="4432"/>
    <lineage>
        <taxon>Eukaryota</taxon>
        <taxon>Viridiplantae</taxon>
        <taxon>Streptophyta</taxon>
        <taxon>Embryophyta</taxon>
        <taxon>Tracheophyta</taxon>
        <taxon>Spermatophyta</taxon>
        <taxon>Magnoliopsida</taxon>
        <taxon>Proteales</taxon>
        <taxon>Nelumbonaceae</taxon>
        <taxon>Nelumbo</taxon>
    </lineage>
</organism>
<protein>
    <submittedName>
        <fullName evidence="3">Uncharacterized protein LOC109115656</fullName>
    </submittedName>
</protein>
<dbReference type="Pfam" id="PF07727">
    <property type="entry name" value="RVT_2"/>
    <property type="match status" value="1"/>
</dbReference>
<dbReference type="InParanoid" id="A0A1U8QBD2"/>
<sequence>MLLKTGGTFIVLAYVDDLIIARDDPVNIDKLKKFLNHCFRIRDLGLLRYFLRIEISQFPSGIFLNQRKYTLNILKETGMLGFRPSSFPMEQQHHLGPDSGPPIPHPYQYRHLIGRLIYLTVTGPEITYAVHIVSQLMSDPRQQHLDAAMHVLRYLKSSPEHGVFFSSKSDILIRGYCDSDWASCPLTRWSTIGYFTTLGSTPLSWKSKKQPTVSRSFTEAEYRSMAAATNELL</sequence>
<evidence type="ECO:0000313" key="3">
    <source>
        <dbReference type="RefSeq" id="XP_019055416.1"/>
    </source>
</evidence>
<dbReference type="InterPro" id="IPR013103">
    <property type="entry name" value="RVT_2"/>
</dbReference>
<keyword evidence="2" id="KW-1185">Reference proteome</keyword>